<keyword evidence="8 17" id="KW-0472">Membrane</keyword>
<dbReference type="SUPFAM" id="SSF51445">
    <property type="entry name" value="(Trans)glycosidases"/>
    <property type="match status" value="1"/>
</dbReference>
<dbReference type="PANTHER" id="PTHR31297:SF34">
    <property type="entry name" value="GLUCAN 1,3-BETA-GLUCOSIDASE 2"/>
    <property type="match status" value="1"/>
</dbReference>
<feature type="region of interest" description="Disordered" evidence="16">
    <location>
        <begin position="205"/>
        <end position="228"/>
    </location>
</feature>
<evidence type="ECO:0000256" key="4">
    <source>
        <dbReference type="ARBA" id="ARBA00022692"/>
    </source>
</evidence>
<name>A0A0C3BM28_PILCF</name>
<dbReference type="EMBL" id="KN832979">
    <property type="protein sequence ID" value="KIM87533.1"/>
    <property type="molecule type" value="Genomic_DNA"/>
</dbReference>
<dbReference type="Pfam" id="PF00150">
    <property type="entry name" value="Cellulase"/>
    <property type="match status" value="1"/>
</dbReference>
<keyword evidence="6" id="KW-0735">Signal-anchor</keyword>
<evidence type="ECO:0000256" key="7">
    <source>
        <dbReference type="ARBA" id="ARBA00022989"/>
    </source>
</evidence>
<dbReference type="Gene3D" id="3.20.20.80">
    <property type="entry name" value="Glycosidases"/>
    <property type="match status" value="1"/>
</dbReference>
<dbReference type="GO" id="GO:0004338">
    <property type="term" value="F:glucan exo-1,3-beta-glucosidase activity"/>
    <property type="evidence" value="ECO:0007669"/>
    <property type="project" value="UniProtKB-EC"/>
</dbReference>
<feature type="region of interest" description="Disordered" evidence="16">
    <location>
        <begin position="1"/>
        <end position="99"/>
    </location>
</feature>
<evidence type="ECO:0000256" key="1">
    <source>
        <dbReference type="ARBA" id="ARBA00004401"/>
    </source>
</evidence>
<keyword evidence="4 17" id="KW-0812">Transmembrane</keyword>
<evidence type="ECO:0000256" key="5">
    <source>
        <dbReference type="ARBA" id="ARBA00022801"/>
    </source>
</evidence>
<reference evidence="19 20" key="1">
    <citation type="submission" date="2014-04" db="EMBL/GenBank/DDBJ databases">
        <authorList>
            <consortium name="DOE Joint Genome Institute"/>
            <person name="Kuo A."/>
            <person name="Tarkka M."/>
            <person name="Buscot F."/>
            <person name="Kohler A."/>
            <person name="Nagy L.G."/>
            <person name="Floudas D."/>
            <person name="Copeland A."/>
            <person name="Barry K.W."/>
            <person name="Cichocki N."/>
            <person name="Veneault-Fourrey C."/>
            <person name="LaButti K."/>
            <person name="Lindquist E.A."/>
            <person name="Lipzen A."/>
            <person name="Lundell T."/>
            <person name="Morin E."/>
            <person name="Murat C."/>
            <person name="Sun H."/>
            <person name="Tunlid A."/>
            <person name="Henrissat B."/>
            <person name="Grigoriev I.V."/>
            <person name="Hibbett D.S."/>
            <person name="Martin F."/>
            <person name="Nordberg H.P."/>
            <person name="Cantor M.N."/>
            <person name="Hua S.X."/>
        </authorList>
    </citation>
    <scope>NUCLEOTIDE SEQUENCE [LARGE SCALE GENOMIC DNA]</scope>
    <source>
        <strain evidence="19 20">F 1598</strain>
    </source>
</reference>
<dbReference type="FunCoup" id="A0A0C3BM28">
    <property type="interactions" value="22"/>
</dbReference>
<dbReference type="GO" id="GO:0005886">
    <property type="term" value="C:plasma membrane"/>
    <property type="evidence" value="ECO:0007669"/>
    <property type="project" value="UniProtKB-SubCell"/>
</dbReference>
<evidence type="ECO:0000256" key="15">
    <source>
        <dbReference type="ARBA" id="ARBA00041260"/>
    </source>
</evidence>
<keyword evidence="7 17" id="KW-1133">Transmembrane helix</keyword>
<dbReference type="GO" id="GO:0009251">
    <property type="term" value="P:glucan catabolic process"/>
    <property type="evidence" value="ECO:0007669"/>
    <property type="project" value="TreeGrafter"/>
</dbReference>
<evidence type="ECO:0000256" key="14">
    <source>
        <dbReference type="ARBA" id="ARBA00038929"/>
    </source>
</evidence>
<dbReference type="GO" id="GO:0005576">
    <property type="term" value="C:extracellular region"/>
    <property type="evidence" value="ECO:0007669"/>
    <property type="project" value="TreeGrafter"/>
</dbReference>
<dbReference type="FunFam" id="3.20.20.80:FF:000033">
    <property type="entry name" value="Glucan 1,3-beta-glucosidase A"/>
    <property type="match status" value="1"/>
</dbReference>
<evidence type="ECO:0000256" key="2">
    <source>
        <dbReference type="ARBA" id="ARBA00005641"/>
    </source>
</evidence>
<comment type="catalytic activity">
    <reaction evidence="12">
        <text>Successive hydrolysis of beta-D-glucose units from the non-reducing ends of (1-&gt;3)-beta-D-glucans, releasing alpha-glucose.</text>
        <dbReference type="EC" id="3.2.1.58"/>
    </reaction>
</comment>
<keyword evidence="11" id="KW-0961">Cell wall biogenesis/degradation</keyword>
<evidence type="ECO:0000259" key="18">
    <source>
        <dbReference type="Pfam" id="PF00150"/>
    </source>
</evidence>
<dbReference type="InterPro" id="IPR050386">
    <property type="entry name" value="Glycosyl_hydrolase_5"/>
</dbReference>
<evidence type="ECO:0000256" key="16">
    <source>
        <dbReference type="SAM" id="MobiDB-lite"/>
    </source>
</evidence>
<dbReference type="OrthoDB" id="62120at2759"/>
<keyword evidence="10" id="KW-0326">Glycosidase</keyword>
<proteinExistence type="inferred from homology"/>
<dbReference type="InterPro" id="IPR001547">
    <property type="entry name" value="Glyco_hydro_5"/>
</dbReference>
<dbReference type="Proteomes" id="UP000054166">
    <property type="component" value="Unassembled WGS sequence"/>
</dbReference>
<evidence type="ECO:0000256" key="9">
    <source>
        <dbReference type="ARBA" id="ARBA00023180"/>
    </source>
</evidence>
<dbReference type="PANTHER" id="PTHR31297">
    <property type="entry name" value="GLUCAN ENDO-1,6-BETA-GLUCOSIDASE B"/>
    <property type="match status" value="1"/>
</dbReference>
<dbReference type="GO" id="GO:0009986">
    <property type="term" value="C:cell surface"/>
    <property type="evidence" value="ECO:0007669"/>
    <property type="project" value="TreeGrafter"/>
</dbReference>
<evidence type="ECO:0000256" key="12">
    <source>
        <dbReference type="ARBA" id="ARBA00036824"/>
    </source>
</evidence>
<reference evidence="20" key="2">
    <citation type="submission" date="2015-01" db="EMBL/GenBank/DDBJ databases">
        <title>Evolutionary Origins and Diversification of the Mycorrhizal Mutualists.</title>
        <authorList>
            <consortium name="DOE Joint Genome Institute"/>
            <consortium name="Mycorrhizal Genomics Consortium"/>
            <person name="Kohler A."/>
            <person name="Kuo A."/>
            <person name="Nagy L.G."/>
            <person name="Floudas D."/>
            <person name="Copeland A."/>
            <person name="Barry K.W."/>
            <person name="Cichocki N."/>
            <person name="Veneault-Fourrey C."/>
            <person name="LaButti K."/>
            <person name="Lindquist E.A."/>
            <person name="Lipzen A."/>
            <person name="Lundell T."/>
            <person name="Morin E."/>
            <person name="Murat C."/>
            <person name="Riley R."/>
            <person name="Ohm R."/>
            <person name="Sun H."/>
            <person name="Tunlid A."/>
            <person name="Henrissat B."/>
            <person name="Grigoriev I.V."/>
            <person name="Hibbett D.S."/>
            <person name="Martin F."/>
        </authorList>
    </citation>
    <scope>NUCLEOTIDE SEQUENCE [LARGE SCALE GENOMIC DNA]</scope>
    <source>
        <strain evidence="20">F 1598</strain>
    </source>
</reference>
<gene>
    <name evidence="19" type="ORF">PILCRDRAFT_815062</name>
</gene>
<evidence type="ECO:0000256" key="17">
    <source>
        <dbReference type="SAM" id="Phobius"/>
    </source>
</evidence>
<dbReference type="AlphaFoldDB" id="A0A0C3BM28"/>
<dbReference type="GO" id="GO:0071555">
    <property type="term" value="P:cell wall organization"/>
    <property type="evidence" value="ECO:0007669"/>
    <property type="project" value="UniProtKB-KW"/>
</dbReference>
<dbReference type="InParanoid" id="A0A0C3BM28"/>
<dbReference type="STRING" id="765440.A0A0C3BM28"/>
<organism evidence="19 20">
    <name type="scientific">Piloderma croceum (strain F 1598)</name>
    <dbReference type="NCBI Taxonomy" id="765440"/>
    <lineage>
        <taxon>Eukaryota</taxon>
        <taxon>Fungi</taxon>
        <taxon>Dikarya</taxon>
        <taxon>Basidiomycota</taxon>
        <taxon>Agaricomycotina</taxon>
        <taxon>Agaricomycetes</taxon>
        <taxon>Agaricomycetidae</taxon>
        <taxon>Atheliales</taxon>
        <taxon>Atheliaceae</taxon>
        <taxon>Piloderma</taxon>
    </lineage>
</organism>
<evidence type="ECO:0000256" key="10">
    <source>
        <dbReference type="ARBA" id="ARBA00023295"/>
    </source>
</evidence>
<evidence type="ECO:0000256" key="13">
    <source>
        <dbReference type="ARBA" id="ARBA00037126"/>
    </source>
</evidence>
<feature type="domain" description="Glycoside hydrolase family 5" evidence="18">
    <location>
        <begin position="339"/>
        <end position="497"/>
    </location>
</feature>
<evidence type="ECO:0000256" key="3">
    <source>
        <dbReference type="ARBA" id="ARBA00022475"/>
    </source>
</evidence>
<feature type="transmembrane region" description="Helical" evidence="17">
    <location>
        <begin position="176"/>
        <end position="201"/>
    </location>
</feature>
<comment type="similarity">
    <text evidence="2">Belongs to the glycosyl hydrolase 5 (cellulase A) family.</text>
</comment>
<evidence type="ECO:0000313" key="20">
    <source>
        <dbReference type="Proteomes" id="UP000054166"/>
    </source>
</evidence>
<evidence type="ECO:0000313" key="19">
    <source>
        <dbReference type="EMBL" id="KIM87533.1"/>
    </source>
</evidence>
<comment type="subcellular location">
    <subcellularLocation>
        <location evidence="1">Cell membrane</location>
        <topology evidence="1">Single-pass type II membrane protein</topology>
    </subcellularLocation>
</comment>
<feature type="compositionally biased region" description="Low complexity" evidence="16">
    <location>
        <begin position="59"/>
        <end position="74"/>
    </location>
</feature>
<accession>A0A0C3BM28</accession>
<dbReference type="EC" id="3.2.1.58" evidence="14"/>
<dbReference type="InterPro" id="IPR017853">
    <property type="entry name" value="GH"/>
</dbReference>
<evidence type="ECO:0000256" key="8">
    <source>
        <dbReference type="ARBA" id="ARBA00023136"/>
    </source>
</evidence>
<sequence length="816" mass="87536">MSHQQHVVQPSDDIEYDPLPLNQEHHQDTLYNQPPSPGPASPSHFSANFPNPSDDRISLPLAGGLPPGAGQPQPRFLGAALYDDSTPRPRDSYASSQRTYVGATSDANSSVYALNYGGTTTPDARHSFAGTYRDDPQETYYGEQVPIGSLSQSHGKYLGDKRATYAAPRAKSKRKVIIWAVIGSLALLVAGVVLALYFTVWKKKGGSASDSSTPGAAKPSGTPQAVAVTGGDGSKVLTEDGTQFTYSNPFGGYWYWDENDPFNSGAQAQSWTPRLNETFQYGTDRIYGVNLGGWLVCEPFSAPALFEPYLSNPTPPVDEWTLSQAMAADTANGGLQTILETHYKTFITEQDFAAIAGAGLNFVRIPLPYWAIEVRDNEPFLAGTCWKYFLKAIQWARKYGLRINLDFHALPGSQNGWNHSGKLGTVNVLNGPMGMANVQRSLEYIRILAEFISQPHIRDVVEIFGITNEPQGPVIGQENLQRYYLEAYTYVRAASGTGQGNGPYTSFHEGFLGLTKWANYLPGADRAALDTHPYLAFGTQSAATMDTYANTPCTAWGAEINASMAAFGLTAAGEWSNAVTDCGLWVNGVNLGTRYEGNYTGSTTARIGSCQPWNDWQSYSTAMKGQLETFAKASMDALQNWFFWTWKIGNSTVYGTVMAPEWSYQLGLQEGWMPTDPRSAMGACKNANPFSGPLSAWQTGGSGAGQIPASVTASYAWPPTLISNAGAATLLPSYTPTGTVPTLSAPTFTGTGSASGSLTSPGNGWQNPSDTAGAMVAIASCSYLDPWIGSANPPSPLCSGAKRDIPEPVITPAPSA</sequence>
<keyword evidence="3" id="KW-1003">Cell membrane</keyword>
<dbReference type="HOGENOM" id="CLU_004624_6_1_1"/>
<keyword evidence="20" id="KW-1185">Reference proteome</keyword>
<comment type="function">
    <text evidence="13">Glucosidase involved in the degradation of cellulosic biomass. Active on lichenan.</text>
</comment>
<keyword evidence="9" id="KW-0325">Glycoprotein</keyword>
<evidence type="ECO:0000256" key="6">
    <source>
        <dbReference type="ARBA" id="ARBA00022968"/>
    </source>
</evidence>
<protein>
    <recommendedName>
        <fullName evidence="14">glucan 1,3-beta-glucosidase</fullName>
        <ecNumber evidence="14">3.2.1.58</ecNumber>
    </recommendedName>
    <alternativeName>
        <fullName evidence="15">Exo-1,3-beta-glucanase D</fullName>
    </alternativeName>
</protein>
<evidence type="ECO:0000256" key="11">
    <source>
        <dbReference type="ARBA" id="ARBA00023316"/>
    </source>
</evidence>
<keyword evidence="5 19" id="KW-0378">Hydrolase</keyword>